<evidence type="ECO:0000313" key="3">
    <source>
        <dbReference type="Proteomes" id="UP001500467"/>
    </source>
</evidence>
<dbReference type="Proteomes" id="UP001500467">
    <property type="component" value="Unassembled WGS sequence"/>
</dbReference>
<dbReference type="RefSeq" id="WP_253859295.1">
    <property type="nucleotide sequence ID" value="NZ_BAAALM010000012.1"/>
</dbReference>
<comment type="caution">
    <text evidence="2">The sequence shown here is derived from an EMBL/GenBank/DDBJ whole genome shotgun (WGS) entry which is preliminary data.</text>
</comment>
<feature type="region of interest" description="Disordered" evidence="1">
    <location>
        <begin position="61"/>
        <end position="80"/>
    </location>
</feature>
<proteinExistence type="predicted"/>
<reference evidence="2 3" key="1">
    <citation type="journal article" date="2019" name="Int. J. Syst. Evol. Microbiol.">
        <title>The Global Catalogue of Microorganisms (GCM) 10K type strain sequencing project: providing services to taxonomists for standard genome sequencing and annotation.</title>
        <authorList>
            <consortium name="The Broad Institute Genomics Platform"/>
            <consortium name="The Broad Institute Genome Sequencing Center for Infectious Disease"/>
            <person name="Wu L."/>
            <person name="Ma J."/>
        </authorList>
    </citation>
    <scope>NUCLEOTIDE SEQUENCE [LARGE SCALE GENOMIC DNA]</scope>
    <source>
        <strain evidence="2 3">JCM 13022</strain>
    </source>
</reference>
<gene>
    <name evidence="2" type="ORF">GCM10009675_32240</name>
</gene>
<organism evidence="2 3">
    <name type="scientific">Prauserella alba</name>
    <dbReference type="NCBI Taxonomy" id="176898"/>
    <lineage>
        <taxon>Bacteria</taxon>
        <taxon>Bacillati</taxon>
        <taxon>Actinomycetota</taxon>
        <taxon>Actinomycetes</taxon>
        <taxon>Pseudonocardiales</taxon>
        <taxon>Pseudonocardiaceae</taxon>
        <taxon>Prauserella</taxon>
    </lineage>
</organism>
<accession>A0ABN1VHF7</accession>
<evidence type="ECO:0000256" key="1">
    <source>
        <dbReference type="SAM" id="MobiDB-lite"/>
    </source>
</evidence>
<evidence type="ECO:0000313" key="2">
    <source>
        <dbReference type="EMBL" id="GAA1209539.1"/>
    </source>
</evidence>
<dbReference type="EMBL" id="BAAALM010000012">
    <property type="protein sequence ID" value="GAA1209539.1"/>
    <property type="molecule type" value="Genomic_DNA"/>
</dbReference>
<sequence>MYDHVEGRVDIDGEPWLVLAETFEGAELASQQRRWHEVRVPGVHTATDNIAVSVQVDEHRAGSLPPDGFFDSSGGAPSRR</sequence>
<keyword evidence="3" id="KW-1185">Reference proteome</keyword>
<protein>
    <submittedName>
        <fullName evidence="2">Uncharacterized protein</fullName>
    </submittedName>
</protein>
<name>A0ABN1VHF7_9PSEU</name>